<dbReference type="Gene3D" id="3.40.50.300">
    <property type="entry name" value="P-loop containing nucleotide triphosphate hydrolases"/>
    <property type="match status" value="1"/>
</dbReference>
<dbReference type="PROSITE" id="PS50893">
    <property type="entry name" value="ABC_TRANSPORTER_2"/>
    <property type="match status" value="1"/>
</dbReference>
<evidence type="ECO:0000256" key="8">
    <source>
        <dbReference type="ARBA" id="ARBA00024725"/>
    </source>
</evidence>
<dbReference type="SUPFAM" id="SSF52540">
    <property type="entry name" value="P-loop containing nucleoside triphosphate hydrolases"/>
    <property type="match status" value="1"/>
</dbReference>
<dbReference type="Proteomes" id="UP000018951">
    <property type="component" value="Unassembled WGS sequence"/>
</dbReference>
<dbReference type="GO" id="GO:0005886">
    <property type="term" value="C:plasma membrane"/>
    <property type="evidence" value="ECO:0007669"/>
    <property type="project" value="UniProtKB-SubCell"/>
</dbReference>
<evidence type="ECO:0000259" key="10">
    <source>
        <dbReference type="PROSITE" id="PS50893"/>
    </source>
</evidence>
<dbReference type="PROSITE" id="PS00211">
    <property type="entry name" value="ABC_TRANSPORTER_1"/>
    <property type="match status" value="1"/>
</dbReference>
<dbReference type="InterPro" id="IPR017871">
    <property type="entry name" value="ABC_transporter-like_CS"/>
</dbReference>
<keyword evidence="12" id="KW-0645">Protease</keyword>
<evidence type="ECO:0000256" key="4">
    <source>
        <dbReference type="ARBA" id="ARBA00022741"/>
    </source>
</evidence>
<dbReference type="GO" id="GO:0016887">
    <property type="term" value="F:ATP hydrolysis activity"/>
    <property type="evidence" value="ECO:0007669"/>
    <property type="project" value="InterPro"/>
</dbReference>
<dbReference type="PROSITE" id="PS51257">
    <property type="entry name" value="PROKAR_LIPOPROTEIN"/>
    <property type="match status" value="1"/>
</dbReference>
<dbReference type="InterPro" id="IPR003439">
    <property type="entry name" value="ABC_transporter-like_ATP-bd"/>
</dbReference>
<evidence type="ECO:0000313" key="13">
    <source>
        <dbReference type="Proteomes" id="UP000018951"/>
    </source>
</evidence>
<dbReference type="PANTHER" id="PTHR24221:SF248">
    <property type="entry name" value="ABC TRANSPORTER TRANSMEMBRANE REGION"/>
    <property type="match status" value="1"/>
</dbReference>
<dbReference type="GO" id="GO:0140359">
    <property type="term" value="F:ABC-type transporter activity"/>
    <property type="evidence" value="ECO:0007669"/>
    <property type="project" value="InterPro"/>
</dbReference>
<name>W2V036_9RICK</name>
<dbReference type="InterPro" id="IPR011527">
    <property type="entry name" value="ABC1_TM_dom"/>
</dbReference>
<dbReference type="GO" id="GO:0030256">
    <property type="term" value="C:type I protein secretion system complex"/>
    <property type="evidence" value="ECO:0007669"/>
    <property type="project" value="InterPro"/>
</dbReference>
<evidence type="ECO:0000256" key="2">
    <source>
        <dbReference type="ARBA" id="ARBA00005417"/>
    </source>
</evidence>
<dbReference type="AlphaFoldDB" id="W2V036"/>
<dbReference type="GO" id="GO:0034040">
    <property type="term" value="F:ATPase-coupled lipid transmembrane transporter activity"/>
    <property type="evidence" value="ECO:0007669"/>
    <property type="project" value="TreeGrafter"/>
</dbReference>
<protein>
    <submittedName>
        <fullName evidence="12">Alkaline protease secretion ATP-binding protein AprD</fullName>
    </submittedName>
</protein>
<dbReference type="InterPro" id="IPR039421">
    <property type="entry name" value="Type_1_exporter"/>
</dbReference>
<evidence type="ECO:0000256" key="6">
    <source>
        <dbReference type="ARBA" id="ARBA00022989"/>
    </source>
</evidence>
<keyword evidence="3 9" id="KW-0812">Transmembrane</keyword>
<comment type="similarity">
    <text evidence="2">Belongs to the ABC transporter superfamily.</text>
</comment>
<dbReference type="EMBL" id="AXCJ01000009">
    <property type="protein sequence ID" value="ETO91017.1"/>
    <property type="molecule type" value="Genomic_DNA"/>
</dbReference>
<dbReference type="InterPro" id="IPR010128">
    <property type="entry name" value="ATPase_T1SS_PrtD-like"/>
</dbReference>
<evidence type="ECO:0000256" key="7">
    <source>
        <dbReference type="ARBA" id="ARBA00023136"/>
    </source>
</evidence>
<keyword evidence="12" id="KW-0378">Hydrolase</keyword>
<gene>
    <name evidence="12" type="primary">aprD</name>
    <name evidence="12" type="ORF">P857_92</name>
</gene>
<keyword evidence="7 9" id="KW-0472">Membrane</keyword>
<dbReference type="InterPro" id="IPR036640">
    <property type="entry name" value="ABC1_TM_sf"/>
</dbReference>
<comment type="subcellular location">
    <subcellularLocation>
        <location evidence="1">Cell membrane</location>
        <topology evidence="1">Multi-pass membrane protein</topology>
    </subcellularLocation>
</comment>
<evidence type="ECO:0000313" key="12">
    <source>
        <dbReference type="EMBL" id="ETO91017.1"/>
    </source>
</evidence>
<comment type="function">
    <text evidence="8">Part of an ABC transporter complex. Transmembrane domains (TMD) form a pore in the inner membrane and the ATP-binding domain (NBD) is responsible for energy generation.</text>
</comment>
<proteinExistence type="inferred from homology"/>
<feature type="transmembrane region" description="Helical" evidence="9">
    <location>
        <begin position="60"/>
        <end position="80"/>
    </location>
</feature>
<feature type="domain" description="ABC transmembrane type-1" evidence="11">
    <location>
        <begin position="30"/>
        <end position="304"/>
    </location>
</feature>
<dbReference type="Gene3D" id="1.20.1560.10">
    <property type="entry name" value="ABC transporter type 1, transmembrane domain"/>
    <property type="match status" value="1"/>
</dbReference>
<organism evidence="12 13">
    <name type="scientific">Candidatus Xenolissoclinum pacificiensis L6</name>
    <dbReference type="NCBI Taxonomy" id="1401685"/>
    <lineage>
        <taxon>Bacteria</taxon>
        <taxon>Pseudomonadati</taxon>
        <taxon>Pseudomonadota</taxon>
        <taxon>Alphaproteobacteria</taxon>
        <taxon>Rickettsiales</taxon>
        <taxon>Anaplasmataceae</taxon>
        <taxon>Candidatus Xenolissoclinum</taxon>
    </lineage>
</organism>
<keyword evidence="6 9" id="KW-1133">Transmembrane helix</keyword>
<evidence type="ECO:0000256" key="5">
    <source>
        <dbReference type="ARBA" id="ARBA00022840"/>
    </source>
</evidence>
<dbReference type="GO" id="GO:0006508">
    <property type="term" value="P:proteolysis"/>
    <property type="evidence" value="ECO:0007669"/>
    <property type="project" value="UniProtKB-KW"/>
</dbReference>
<dbReference type="GO" id="GO:0005524">
    <property type="term" value="F:ATP binding"/>
    <property type="evidence" value="ECO:0007669"/>
    <property type="project" value="UniProtKB-KW"/>
</dbReference>
<dbReference type="InterPro" id="IPR003593">
    <property type="entry name" value="AAA+_ATPase"/>
</dbReference>
<sequence length="584" mass="64672">MRNSLNNQKQGSTILQETLDKCRGILVSTFVISSCINLLVILLPIYSLQVLDRVLSSGSVETLVLLTVIVVFSFICSSILEVSRSIIAIKVGNWLDVNLTPKLVEQSISIRSIRPAFSAGEALRDFNVIKGFLTSHSLFSILDTPWSLMYLIVLFLISPVIGGLAVLGIFFLISMSMLNVYMNKKLMVVTNEETLKNIRDIDHSSRNSDVLEAMGMTRNIIKSWNKQANVNRGLNNRIHIRTVVITSFTKFFRQTLQIMVIGIGAYLSITTGKTAGAIIASSILVGRVLGPFEQSLSNWKNFSNAKLSYNRLQSMLLAFPKRESTMELPAPVGKIDFERVIYTPYNGKKPTIKGVSFKVNPGQIVGVIGDSASGKSTLAKLLVGVIKPISGTVRLDGADVYTWEREHFGSYIGYLPQDIELFATTVKNNIARFADEVDPEKVVMAAKIVGVHEDILKLPNGYDTLIEGSGLILSGGQKQRIGLARALYNNVKVLVLDEPNSNLDHKGDEALSLALKYLKENKITTFIMTHKLPILKDADMILVLQDGMLVKQGEKEKKTKKTYMPEGIKQEKVSDNIGYSHKLE</sequence>
<evidence type="ECO:0000256" key="9">
    <source>
        <dbReference type="SAM" id="Phobius"/>
    </source>
</evidence>
<dbReference type="PROSITE" id="PS50929">
    <property type="entry name" value="ABC_TM1F"/>
    <property type="match status" value="1"/>
</dbReference>
<dbReference type="InterPro" id="IPR027417">
    <property type="entry name" value="P-loop_NTPase"/>
</dbReference>
<dbReference type="NCBIfam" id="TIGR01842">
    <property type="entry name" value="type_I_sec_PrtD"/>
    <property type="match status" value="1"/>
</dbReference>
<feature type="domain" description="ABC transporter" evidence="10">
    <location>
        <begin position="335"/>
        <end position="571"/>
    </location>
</feature>
<dbReference type="GO" id="GO:0030253">
    <property type="term" value="P:protein secretion by the type I secretion system"/>
    <property type="evidence" value="ECO:0007669"/>
    <property type="project" value="InterPro"/>
</dbReference>
<evidence type="ECO:0000256" key="3">
    <source>
        <dbReference type="ARBA" id="ARBA00022692"/>
    </source>
</evidence>
<keyword evidence="13" id="KW-1185">Reference proteome</keyword>
<comment type="caution">
    <text evidence="12">The sequence shown here is derived from an EMBL/GenBank/DDBJ whole genome shotgun (WGS) entry which is preliminary data.</text>
</comment>
<keyword evidence="5 12" id="KW-0067">ATP-binding</keyword>
<feature type="transmembrane region" description="Helical" evidence="9">
    <location>
        <begin position="148"/>
        <end position="173"/>
    </location>
</feature>
<dbReference type="STRING" id="1401685.P857_92"/>
<accession>W2V036</accession>
<feature type="transmembrane region" description="Helical" evidence="9">
    <location>
        <begin position="25"/>
        <end position="48"/>
    </location>
</feature>
<dbReference type="Pfam" id="PF00005">
    <property type="entry name" value="ABC_tran"/>
    <property type="match status" value="1"/>
</dbReference>
<dbReference type="SMART" id="SM00382">
    <property type="entry name" value="AAA"/>
    <property type="match status" value="1"/>
</dbReference>
<dbReference type="SUPFAM" id="SSF90123">
    <property type="entry name" value="ABC transporter transmembrane region"/>
    <property type="match status" value="1"/>
</dbReference>
<dbReference type="PATRIC" id="fig|1401685.3.peg.908"/>
<dbReference type="GO" id="GO:0008233">
    <property type="term" value="F:peptidase activity"/>
    <property type="evidence" value="ECO:0007669"/>
    <property type="project" value="UniProtKB-KW"/>
</dbReference>
<evidence type="ECO:0000256" key="1">
    <source>
        <dbReference type="ARBA" id="ARBA00004651"/>
    </source>
</evidence>
<reference evidence="12 13" key="1">
    <citation type="journal article" date="2013" name="PLoS ONE">
        <title>Bacterial endosymbiosis in a chordate host: long-term co-evolution and conservation of secondary metabolism.</title>
        <authorList>
            <person name="Kwan J.C."/>
            <person name="Schmidt E.W."/>
        </authorList>
    </citation>
    <scope>NUCLEOTIDE SEQUENCE [LARGE SCALE GENOMIC DNA]</scope>
    <source>
        <strain evidence="13">L6</strain>
    </source>
</reference>
<keyword evidence="4" id="KW-0547">Nucleotide-binding</keyword>
<dbReference type="PANTHER" id="PTHR24221">
    <property type="entry name" value="ATP-BINDING CASSETTE SUB-FAMILY B"/>
    <property type="match status" value="1"/>
</dbReference>
<evidence type="ECO:0000259" key="11">
    <source>
        <dbReference type="PROSITE" id="PS50929"/>
    </source>
</evidence>